<evidence type="ECO:0000256" key="1">
    <source>
        <dbReference type="SAM" id="MobiDB-lite"/>
    </source>
</evidence>
<sequence>MGVLRAEFDASALTLSRLNATRLIVRFADGTLIDTELADILPPVRDVSDVMQDSVEVLLALPLLSASGGNLDDGRECPPAPLARRAGDRPRAGRP</sequence>
<reference evidence="2" key="1">
    <citation type="submission" date="2020-10" db="EMBL/GenBank/DDBJ databases">
        <title>Genome Sequence of ESBL Producing Zambian Clinical Strains.</title>
        <authorList>
            <person name="Shawa M."/>
            <person name="Furuta Y."/>
            <person name="Simbotwe M."/>
            <person name="Mulenga E."/>
            <person name="Mubanga M."/>
            <person name="Mulenga G."/>
            <person name="Kaile C."/>
            <person name="Zorigt T."/>
            <person name="Hang'ombe B."/>
            <person name="Higashi H."/>
        </authorList>
    </citation>
    <scope>NUCLEOTIDE SEQUENCE</scope>
    <source>
        <strain evidence="2">Zam_UTH_09</strain>
    </source>
</reference>
<evidence type="ECO:0000313" key="2">
    <source>
        <dbReference type="EMBL" id="GHK50692.1"/>
    </source>
</evidence>
<proteinExistence type="predicted"/>
<accession>A0A919HNB6</accession>
<comment type="caution">
    <text evidence="2">The sequence shown here is derived from an EMBL/GenBank/DDBJ whole genome shotgun (WGS) entry which is preliminary data.</text>
</comment>
<organism evidence="2 3">
    <name type="scientific">Klebsiella pneumoniae</name>
    <dbReference type="NCBI Taxonomy" id="573"/>
    <lineage>
        <taxon>Bacteria</taxon>
        <taxon>Pseudomonadati</taxon>
        <taxon>Pseudomonadota</taxon>
        <taxon>Gammaproteobacteria</taxon>
        <taxon>Enterobacterales</taxon>
        <taxon>Enterobacteriaceae</taxon>
        <taxon>Klebsiella/Raoultella group</taxon>
        <taxon>Klebsiella</taxon>
        <taxon>Klebsiella pneumoniae complex</taxon>
    </lineage>
</organism>
<dbReference type="EMBL" id="BNFF01000001">
    <property type="protein sequence ID" value="GHK50692.1"/>
    <property type="molecule type" value="Genomic_DNA"/>
</dbReference>
<name>A0A919HNB6_KLEPN</name>
<evidence type="ECO:0000313" key="3">
    <source>
        <dbReference type="Proteomes" id="UP000655094"/>
    </source>
</evidence>
<dbReference type="InterPro" id="IPR010263">
    <property type="entry name" value="T6SS_TssK"/>
</dbReference>
<protein>
    <submittedName>
        <fullName evidence="2">Uncharacterized protein</fullName>
    </submittedName>
</protein>
<dbReference type="Pfam" id="PF05936">
    <property type="entry name" value="T6SS_VasE"/>
    <property type="match status" value="1"/>
</dbReference>
<gene>
    <name evidence="2" type="ORF">KPZU09_04280</name>
</gene>
<feature type="region of interest" description="Disordered" evidence="1">
    <location>
        <begin position="67"/>
        <end position="95"/>
    </location>
</feature>
<feature type="compositionally biased region" description="Basic and acidic residues" evidence="1">
    <location>
        <begin position="85"/>
        <end position="95"/>
    </location>
</feature>
<dbReference type="AlphaFoldDB" id="A0A919HNB6"/>
<dbReference type="Proteomes" id="UP000655094">
    <property type="component" value="Unassembled WGS sequence"/>
</dbReference>